<dbReference type="GO" id="GO:0016787">
    <property type="term" value="F:hydrolase activity"/>
    <property type="evidence" value="ECO:0007669"/>
    <property type="project" value="UniProtKB-KW"/>
</dbReference>
<comment type="subunit">
    <text evidence="1">Homohexamer. The homohexamer is a trimer of asymmetric dimers. Interacts with the DNA primase; this interaction forms the active primosome complex, which is composed of 6 helicase and 1 primase subunits and expresses full helicase and primase activities. Interacts (via C-terminus) with the helicase assembly factor; this interaction brings about the rapid assembly of the helicase onto ssDNA. Part of the replicase complex that includes the DNA polymerase, the polymerase clamp, the clamp loader complex, the single-stranded DNA binding protein, the primase, the DnaB-like replicative helicase and the helicase assembly factor.</text>
</comment>
<proteinExistence type="inferred from homology"/>
<accession>A0A346FKI9</accession>
<dbReference type="GO" id="GO:0003678">
    <property type="term" value="F:DNA helicase activity"/>
    <property type="evidence" value="ECO:0007669"/>
    <property type="project" value="UniProtKB-UniRule"/>
</dbReference>
<comment type="similarity">
    <text evidence="1">Belongs to the helicase family. DnaB subfamily.</text>
</comment>
<dbReference type="GO" id="GO:0039686">
    <property type="term" value="P:bidirectional double-stranded viral DNA replication"/>
    <property type="evidence" value="ECO:0007669"/>
    <property type="project" value="InterPro"/>
</dbReference>
<dbReference type="InterPro" id="IPR027417">
    <property type="entry name" value="P-loop_NTPase"/>
</dbReference>
<dbReference type="InterPro" id="IPR007694">
    <property type="entry name" value="DNA_helicase_DnaB-like_C"/>
</dbReference>
<organism evidence="3">
    <name type="scientific">Synechococcus virus S-PRM1</name>
    <dbReference type="NCBI Taxonomy" id="2100130"/>
    <lineage>
        <taxon>Viruses</taxon>
        <taxon>Duplodnaviria</taxon>
        <taxon>Heunggongvirae</taxon>
        <taxon>Uroviricota</taxon>
        <taxon>Caudoviricetes</taxon>
        <taxon>Pantevenvirales</taxon>
        <taxon>Kyanoviridae</taxon>
        <taxon>Makelovirus</taxon>
        <taxon>Makelovirus prm1</taxon>
    </lineage>
</organism>
<keyword evidence="1" id="KW-0378">Hydrolase</keyword>
<dbReference type="Gene3D" id="3.40.50.300">
    <property type="entry name" value="P-loop containing nucleotide triphosphate hydrolases"/>
    <property type="match status" value="1"/>
</dbReference>
<dbReference type="PROSITE" id="PS51199">
    <property type="entry name" value="SF4_HELICASE"/>
    <property type="match status" value="1"/>
</dbReference>
<reference evidence="3" key="1">
    <citation type="submission" date="2018-07" db="EMBL/GenBank/DDBJ databases">
        <title>Complete genome sequence of the cyanophage S-PRM1 isolated from Singapore coastal waters.</title>
        <authorList>
            <person name="Chenard C."/>
            <person name="Kolundzija S."/>
            <person name="Lauro F.M."/>
        </authorList>
    </citation>
    <scope>NUCLEOTIDE SEQUENCE [LARGE SCALE GENOMIC DNA]</scope>
</reference>
<keyword evidence="1" id="KW-0238">DNA-binding</keyword>
<keyword evidence="1" id="KW-1194">Viral DNA replication</keyword>
<evidence type="ECO:0000256" key="1">
    <source>
        <dbReference type="HAMAP-Rule" id="MF_04155"/>
    </source>
</evidence>
<dbReference type="PANTHER" id="PTHR30153:SF2">
    <property type="entry name" value="REPLICATIVE DNA HELICASE"/>
    <property type="match status" value="1"/>
</dbReference>
<dbReference type="Proteomes" id="UP000259950">
    <property type="component" value="Segment"/>
</dbReference>
<dbReference type="PANTHER" id="PTHR30153">
    <property type="entry name" value="REPLICATIVE DNA HELICASE DNAB"/>
    <property type="match status" value="1"/>
</dbReference>
<name>A0A346FKI9_9CAUD</name>
<feature type="domain" description="SF4 helicase" evidence="2">
    <location>
        <begin position="161"/>
        <end position="429"/>
    </location>
</feature>
<dbReference type="GO" id="GO:0003677">
    <property type="term" value="F:DNA binding"/>
    <property type="evidence" value="ECO:0007669"/>
    <property type="project" value="UniProtKB-KW"/>
</dbReference>
<comment type="function">
    <text evidence="1">ATP-dependent DNA helicase essential for viral DNA replication and recombination. The helicase moves 5' -&gt; 3' on the lagging strand template, unwinding the DNA duplex ahead of the leading strand polymerase at the replication fork and generating ssDNA for both leading and lagging strand synthesis. Interaction with the primase allows the primase to initiate lagging strand synthesis and fully activates the helicase. Loaded by the helicase assembly factor on replication forks that begin at discrete replication origin sequences, as well as on forks that are created during recombination.</text>
</comment>
<keyword evidence="1" id="KW-0235">DNA replication</keyword>
<dbReference type="RefSeq" id="YP_010097763.1">
    <property type="nucleotide sequence ID" value="NC_055761.1"/>
</dbReference>
<protein>
    <recommendedName>
        <fullName evidence="1">DnaB-like replicative helicase</fullName>
        <ecNumber evidence="1">3.6.4.-</ecNumber>
    </recommendedName>
</protein>
<dbReference type="SUPFAM" id="SSF52540">
    <property type="entry name" value="P-loop containing nucleoside triphosphate hydrolases"/>
    <property type="match status" value="1"/>
</dbReference>
<dbReference type="GeneID" id="65115430"/>
<dbReference type="InterPro" id="IPR016136">
    <property type="entry name" value="DNA_helicase_N/primase_C"/>
</dbReference>
<dbReference type="GO" id="GO:0006260">
    <property type="term" value="P:DNA replication"/>
    <property type="evidence" value="ECO:0007669"/>
    <property type="project" value="UniProtKB-KW"/>
</dbReference>
<dbReference type="KEGG" id="vg:65115430"/>
<evidence type="ECO:0000313" key="4">
    <source>
        <dbReference type="Proteomes" id="UP000259950"/>
    </source>
</evidence>
<keyword evidence="1" id="KW-0067">ATP-binding</keyword>
<keyword evidence="1" id="KW-0547">Nucleotide-binding</keyword>
<dbReference type="GO" id="GO:0005524">
    <property type="term" value="F:ATP binding"/>
    <property type="evidence" value="ECO:0007669"/>
    <property type="project" value="UniProtKB-UniRule"/>
</dbReference>
<dbReference type="Pfam" id="PF03796">
    <property type="entry name" value="DnaB_C"/>
    <property type="match status" value="1"/>
</dbReference>
<keyword evidence="1 3" id="KW-0347">Helicase</keyword>
<dbReference type="InterPro" id="IPR046393">
    <property type="entry name" value="Helic_T4"/>
</dbReference>
<dbReference type="EMBL" id="MH629685">
    <property type="protein sequence ID" value="AXN58494.1"/>
    <property type="molecule type" value="Genomic_DNA"/>
</dbReference>
<feature type="binding site" evidence="1">
    <location>
        <begin position="193"/>
        <end position="200"/>
    </location>
    <ligand>
        <name>ATP</name>
        <dbReference type="ChEBI" id="CHEBI:30616"/>
    </ligand>
</feature>
<sequence>MDRVENTILRSMIHDEDYLRKVVPFIEPSYFEDRKDRVIFDEIAKFIVKYDKPISQEILKIEIGNRDDVTDEEHKQLLDQISALDREPVNSDWILDTTEKWCKERAIYLALMESIKIADGQDSKKGRDAIPSILSDALAVSFDNHIGHDYLEDYEQRYEVYHRKEEKISFDLEYFNKITKGGLPNKTLNIALAGTGVGKSLFMCHLASSVLLQGKNVLYITLEMAEERIAERIDANLLNVNIQEIAELPKVMFENKVSNLSKKTQGQLIIKEYPTASAHAGHFRALLNELALKKSFRPDIIFVDYLNICTSSRYKGAANINSYTLIKSIAEELRGLAVEAEVPIVSATQTTRSGYGSSDVDITDTSESFGLPATADLMFALISTEELEQLGQIMVKQLKNRYNDPTINKRFIVGIDRAKMRLYDCEQTAQDDILDSGQESGYDEPESKFKSKFAELKF</sequence>
<keyword evidence="4" id="KW-1185">Reference proteome</keyword>
<dbReference type="EC" id="3.6.4.-" evidence="1"/>
<evidence type="ECO:0000259" key="2">
    <source>
        <dbReference type="PROSITE" id="PS51199"/>
    </source>
</evidence>
<dbReference type="Gene3D" id="1.10.860.10">
    <property type="entry name" value="DNAb Helicase, Chain A"/>
    <property type="match status" value="1"/>
</dbReference>
<dbReference type="HAMAP" id="MF_04155">
    <property type="entry name" value="Helic_T4"/>
    <property type="match status" value="1"/>
</dbReference>
<evidence type="ECO:0000313" key="3">
    <source>
        <dbReference type="EMBL" id="AXN58494.1"/>
    </source>
</evidence>